<name>A0A511MF15_9NOCA</name>
<dbReference type="InterPro" id="IPR036271">
    <property type="entry name" value="Tet_transcr_reg_TetR-rel_C_sf"/>
</dbReference>
<feature type="domain" description="HTH tetR-type" evidence="3">
    <location>
        <begin position="14"/>
        <end position="74"/>
    </location>
</feature>
<accession>A0A511MF15</accession>
<dbReference type="GO" id="GO:0003700">
    <property type="term" value="F:DNA-binding transcription factor activity"/>
    <property type="evidence" value="ECO:0007669"/>
    <property type="project" value="TreeGrafter"/>
</dbReference>
<evidence type="ECO:0000259" key="3">
    <source>
        <dbReference type="PROSITE" id="PS50977"/>
    </source>
</evidence>
<dbReference type="OrthoDB" id="3210235at2"/>
<organism evidence="4 5">
    <name type="scientific">Nocardia ninae NBRC 108245</name>
    <dbReference type="NCBI Taxonomy" id="1210091"/>
    <lineage>
        <taxon>Bacteria</taxon>
        <taxon>Bacillati</taxon>
        <taxon>Actinomycetota</taxon>
        <taxon>Actinomycetes</taxon>
        <taxon>Mycobacteriales</taxon>
        <taxon>Nocardiaceae</taxon>
        <taxon>Nocardia</taxon>
    </lineage>
</organism>
<evidence type="ECO:0000313" key="4">
    <source>
        <dbReference type="EMBL" id="GEM38678.1"/>
    </source>
</evidence>
<reference evidence="4 5" key="1">
    <citation type="submission" date="2019-07" db="EMBL/GenBank/DDBJ databases">
        <title>Whole genome shotgun sequence of Nocardia ninae NBRC 108245.</title>
        <authorList>
            <person name="Hosoyama A."/>
            <person name="Uohara A."/>
            <person name="Ohji S."/>
            <person name="Ichikawa N."/>
        </authorList>
    </citation>
    <scope>NUCLEOTIDE SEQUENCE [LARGE SCALE GENOMIC DNA]</scope>
    <source>
        <strain evidence="4 5">NBRC 108245</strain>
    </source>
</reference>
<dbReference type="InterPro" id="IPR001647">
    <property type="entry name" value="HTH_TetR"/>
</dbReference>
<dbReference type="GO" id="GO:0000976">
    <property type="term" value="F:transcription cis-regulatory region binding"/>
    <property type="evidence" value="ECO:0007669"/>
    <property type="project" value="TreeGrafter"/>
</dbReference>
<dbReference type="PRINTS" id="PR00455">
    <property type="entry name" value="HTHTETR"/>
</dbReference>
<gene>
    <name evidence="4" type="ORF">NN4_31970</name>
</gene>
<dbReference type="PANTHER" id="PTHR30055">
    <property type="entry name" value="HTH-TYPE TRANSCRIPTIONAL REGULATOR RUTR"/>
    <property type="match status" value="1"/>
</dbReference>
<dbReference type="PROSITE" id="PS50977">
    <property type="entry name" value="HTH_TETR_2"/>
    <property type="match status" value="1"/>
</dbReference>
<evidence type="ECO:0000256" key="2">
    <source>
        <dbReference type="PROSITE-ProRule" id="PRU00335"/>
    </source>
</evidence>
<keyword evidence="5" id="KW-1185">Reference proteome</keyword>
<dbReference type="Gene3D" id="1.10.357.10">
    <property type="entry name" value="Tetracycline Repressor, domain 2"/>
    <property type="match status" value="1"/>
</dbReference>
<dbReference type="Gene3D" id="1.10.10.60">
    <property type="entry name" value="Homeodomain-like"/>
    <property type="match status" value="1"/>
</dbReference>
<protein>
    <submittedName>
        <fullName evidence="4">TetR family transcriptional regulator</fullName>
    </submittedName>
</protein>
<dbReference type="Pfam" id="PF00440">
    <property type="entry name" value="TetR_N"/>
    <property type="match status" value="1"/>
</dbReference>
<dbReference type="SUPFAM" id="SSF46689">
    <property type="entry name" value="Homeodomain-like"/>
    <property type="match status" value="1"/>
</dbReference>
<sequence>MTTVPDQPPARRSDATRAAILDAARARFAAEGYGKATIRAIAADAAIDPSMVMRYFGSKDGLFAAAVDIDLALPDLAAADRDSLGELLVRRFLALWEEPPGNEVMLTLLRSAVTDDAVTERFRAVFAQQVLPAVLRFGDPADAPHRSGLVVTQLLGLALCRYVLRIPPVVAFTRDELIAEIAPTLQRYLTSAKDE</sequence>
<proteinExistence type="predicted"/>
<dbReference type="Proteomes" id="UP000321424">
    <property type="component" value="Unassembled WGS sequence"/>
</dbReference>
<dbReference type="InterPro" id="IPR050109">
    <property type="entry name" value="HTH-type_TetR-like_transc_reg"/>
</dbReference>
<keyword evidence="1 2" id="KW-0238">DNA-binding</keyword>
<dbReference type="InterPro" id="IPR041678">
    <property type="entry name" value="TetR_C_16"/>
</dbReference>
<comment type="caution">
    <text evidence="4">The sequence shown here is derived from an EMBL/GenBank/DDBJ whole genome shotgun (WGS) entry which is preliminary data.</text>
</comment>
<dbReference type="SUPFAM" id="SSF48498">
    <property type="entry name" value="Tetracyclin repressor-like, C-terminal domain"/>
    <property type="match status" value="1"/>
</dbReference>
<dbReference type="AlphaFoldDB" id="A0A511MF15"/>
<evidence type="ECO:0000256" key="1">
    <source>
        <dbReference type="ARBA" id="ARBA00023125"/>
    </source>
</evidence>
<dbReference type="InterPro" id="IPR009057">
    <property type="entry name" value="Homeodomain-like_sf"/>
</dbReference>
<feature type="DNA-binding region" description="H-T-H motif" evidence="2">
    <location>
        <begin position="37"/>
        <end position="56"/>
    </location>
</feature>
<dbReference type="RefSeq" id="WP_147131153.1">
    <property type="nucleotide sequence ID" value="NZ_BJXA01000017.1"/>
</dbReference>
<dbReference type="PANTHER" id="PTHR30055:SF235">
    <property type="entry name" value="TRANSCRIPTIONAL REGULATORY PROTEIN"/>
    <property type="match status" value="1"/>
</dbReference>
<dbReference type="Pfam" id="PF17920">
    <property type="entry name" value="TetR_C_16"/>
    <property type="match status" value="1"/>
</dbReference>
<evidence type="ECO:0000313" key="5">
    <source>
        <dbReference type="Proteomes" id="UP000321424"/>
    </source>
</evidence>
<dbReference type="EMBL" id="BJXA01000017">
    <property type="protein sequence ID" value="GEM38678.1"/>
    <property type="molecule type" value="Genomic_DNA"/>
</dbReference>